<dbReference type="KEGG" id="aaco:K1I37_08460"/>
<keyword evidence="1" id="KW-0378">Hydrolase</keyword>
<dbReference type="Pfam" id="PF11308">
    <property type="entry name" value="Glyco_hydro_129"/>
    <property type="match status" value="1"/>
</dbReference>
<accession>A0A9E6ZJG1</accession>
<protein>
    <submittedName>
        <fullName evidence="1">Glycoside hydrolase</fullName>
    </submittedName>
</protein>
<reference evidence="2" key="1">
    <citation type="journal article" date="2022" name="G3 (Bethesda)">
        <title>Unveiling the complete genome sequence of Alicyclobacillus acidoterrestris DSM 3922T, a taint-producing strain.</title>
        <authorList>
            <person name="Leonardo I.C."/>
            <person name="Barreto Crespo M.T."/>
            <person name="Gaspar F.B."/>
        </authorList>
    </citation>
    <scope>NUCLEOTIDE SEQUENCE [LARGE SCALE GENOMIC DNA]</scope>
    <source>
        <strain evidence="2">DSM 3922</strain>
    </source>
</reference>
<accession>T0DK07</accession>
<dbReference type="EMBL" id="CP080467">
    <property type="protein sequence ID" value="UNO50478.1"/>
    <property type="molecule type" value="Genomic_DNA"/>
</dbReference>
<dbReference type="InterPro" id="IPR021459">
    <property type="entry name" value="GH101-related"/>
</dbReference>
<name>T0DK07_ALIAG</name>
<organism evidence="1 2">
    <name type="scientific">Alicyclobacillus acidoterrestris (strain ATCC 49025 / DSM 3922 / CIP 106132 / NCIMB 13137 / GD3B)</name>
    <dbReference type="NCBI Taxonomy" id="1356854"/>
    <lineage>
        <taxon>Bacteria</taxon>
        <taxon>Bacillati</taxon>
        <taxon>Bacillota</taxon>
        <taxon>Bacilli</taxon>
        <taxon>Bacillales</taxon>
        <taxon>Alicyclobacillaceae</taxon>
        <taxon>Alicyclobacillus</taxon>
    </lineage>
</organism>
<sequence>MAQKCLGSKVKFNSWFVDSDGDATFYEDYSKTHPATEQQQMNAIIQRLQFFDNQNMSSVPRRVTGFLHRLWTLRKEW</sequence>
<dbReference type="Proteomes" id="UP000829401">
    <property type="component" value="Chromosome"/>
</dbReference>
<dbReference type="OrthoDB" id="2496946at2"/>
<gene>
    <name evidence="1" type="ORF">K1I37_08460</name>
</gene>
<keyword evidence="2" id="KW-1185">Reference proteome</keyword>
<evidence type="ECO:0000313" key="2">
    <source>
        <dbReference type="Proteomes" id="UP000829401"/>
    </source>
</evidence>
<dbReference type="AlphaFoldDB" id="T0DK07"/>
<proteinExistence type="predicted"/>
<dbReference type="GO" id="GO:0016787">
    <property type="term" value="F:hydrolase activity"/>
    <property type="evidence" value="ECO:0007669"/>
    <property type="project" value="UniProtKB-KW"/>
</dbReference>
<evidence type="ECO:0000313" key="1">
    <source>
        <dbReference type="EMBL" id="UNO50478.1"/>
    </source>
</evidence>